<dbReference type="InterPro" id="IPR033116">
    <property type="entry name" value="TRYPSIN_SER"/>
</dbReference>
<dbReference type="FunFam" id="2.40.10.10:FF:000120">
    <property type="entry name" value="Putative serine protease"/>
    <property type="match status" value="1"/>
</dbReference>
<evidence type="ECO:0000259" key="9">
    <source>
        <dbReference type="PROSITE" id="PS50240"/>
    </source>
</evidence>
<evidence type="ECO:0000256" key="8">
    <source>
        <dbReference type="SAM" id="Phobius"/>
    </source>
</evidence>
<keyword evidence="3 7" id="KW-0378">Hydrolase</keyword>
<dbReference type="InterPro" id="IPR043504">
    <property type="entry name" value="Peptidase_S1_PA_chymotrypsin"/>
</dbReference>
<sequence>MTGTRHDPHIYPDVPPLGTFHSSHMFVVTFIAVIAAASATRYLDPSNIRIVGGAQADENEWAWQVSLQSQPYSFFPWSHFCGGSLIAPNYVLTAAHCVDGQRARNIRAVAGLHRQSDTSTAQIMSVSRIIMHPDYNGNGAGFPNDIALLELSGEVTSNRAEVIGLARGTNSFIGNPDCWITGWGKTSANSGTAEVLMEARMDVIDNGNCADQWRAVSGASIFDTHICLQAEGKSACNGDSGGPLVCNVNGAYVLAGATSWGITTCEGFPSVYVRVSKYLDWINANMA</sequence>
<dbReference type="SMART" id="SM00020">
    <property type="entry name" value="Tryp_SPc"/>
    <property type="match status" value="1"/>
</dbReference>
<dbReference type="OrthoDB" id="9970815at2759"/>
<keyword evidence="1 7" id="KW-0645">Protease</keyword>
<comment type="similarity">
    <text evidence="6">Belongs to the peptidase S1 family. CLIP subfamily.</text>
</comment>
<dbReference type="KEGG" id="cvn:111126994"/>
<keyword evidence="10" id="KW-1185">Reference proteome</keyword>
<keyword evidence="5" id="KW-1015">Disulfide bond</keyword>
<dbReference type="PROSITE" id="PS50240">
    <property type="entry name" value="TRYPSIN_DOM"/>
    <property type="match status" value="1"/>
</dbReference>
<accession>A0A8B8DHQ4</accession>
<dbReference type="InterPro" id="IPR001254">
    <property type="entry name" value="Trypsin_dom"/>
</dbReference>
<dbReference type="RefSeq" id="XP_022327667.1">
    <property type="nucleotide sequence ID" value="XM_022471959.1"/>
</dbReference>
<evidence type="ECO:0000313" key="11">
    <source>
        <dbReference type="RefSeq" id="XP_022327667.1"/>
    </source>
</evidence>
<dbReference type="PRINTS" id="PR00722">
    <property type="entry name" value="CHYMOTRYPSIN"/>
</dbReference>
<evidence type="ECO:0000256" key="1">
    <source>
        <dbReference type="ARBA" id="ARBA00022670"/>
    </source>
</evidence>
<keyword evidence="4 7" id="KW-0720">Serine protease</keyword>
<dbReference type="CDD" id="cd00190">
    <property type="entry name" value="Tryp_SPc"/>
    <property type="match status" value="1"/>
</dbReference>
<evidence type="ECO:0000256" key="7">
    <source>
        <dbReference type="RuleBase" id="RU363034"/>
    </source>
</evidence>
<dbReference type="GeneID" id="111126994"/>
<evidence type="ECO:0000256" key="3">
    <source>
        <dbReference type="ARBA" id="ARBA00022801"/>
    </source>
</evidence>
<dbReference type="InterPro" id="IPR018114">
    <property type="entry name" value="TRYPSIN_HIS"/>
</dbReference>
<reference evidence="11" key="1">
    <citation type="submission" date="2025-08" db="UniProtKB">
        <authorList>
            <consortium name="RefSeq"/>
        </authorList>
    </citation>
    <scope>IDENTIFICATION</scope>
    <source>
        <tissue evidence="11">Whole sample</tissue>
    </source>
</reference>
<organism evidence="10 11">
    <name type="scientific">Crassostrea virginica</name>
    <name type="common">Eastern oyster</name>
    <dbReference type="NCBI Taxonomy" id="6565"/>
    <lineage>
        <taxon>Eukaryota</taxon>
        <taxon>Metazoa</taxon>
        <taxon>Spiralia</taxon>
        <taxon>Lophotrochozoa</taxon>
        <taxon>Mollusca</taxon>
        <taxon>Bivalvia</taxon>
        <taxon>Autobranchia</taxon>
        <taxon>Pteriomorphia</taxon>
        <taxon>Ostreida</taxon>
        <taxon>Ostreoidea</taxon>
        <taxon>Ostreidae</taxon>
        <taxon>Crassostrea</taxon>
    </lineage>
</organism>
<evidence type="ECO:0000256" key="6">
    <source>
        <dbReference type="ARBA" id="ARBA00024195"/>
    </source>
</evidence>
<evidence type="ECO:0000313" key="10">
    <source>
        <dbReference type="Proteomes" id="UP000694844"/>
    </source>
</evidence>
<dbReference type="Gene3D" id="2.40.10.10">
    <property type="entry name" value="Trypsin-like serine proteases"/>
    <property type="match status" value="1"/>
</dbReference>
<keyword evidence="2" id="KW-0732">Signal</keyword>
<dbReference type="PROSITE" id="PS00134">
    <property type="entry name" value="TRYPSIN_HIS"/>
    <property type="match status" value="1"/>
</dbReference>
<dbReference type="SUPFAM" id="SSF50494">
    <property type="entry name" value="Trypsin-like serine proteases"/>
    <property type="match status" value="1"/>
</dbReference>
<dbReference type="PROSITE" id="PS00135">
    <property type="entry name" value="TRYPSIN_SER"/>
    <property type="match status" value="1"/>
</dbReference>
<proteinExistence type="inferred from homology"/>
<dbReference type="GO" id="GO:0006508">
    <property type="term" value="P:proteolysis"/>
    <property type="evidence" value="ECO:0007669"/>
    <property type="project" value="UniProtKB-KW"/>
</dbReference>
<evidence type="ECO:0000256" key="5">
    <source>
        <dbReference type="ARBA" id="ARBA00023157"/>
    </source>
</evidence>
<dbReference type="InterPro" id="IPR001314">
    <property type="entry name" value="Peptidase_S1A"/>
</dbReference>
<protein>
    <submittedName>
        <fullName evidence="11">LOW QUALITY PROTEIN: fibrinolytic enzyme, isozyme C-like</fullName>
    </submittedName>
</protein>
<feature type="transmembrane region" description="Helical" evidence="8">
    <location>
        <begin position="20"/>
        <end position="39"/>
    </location>
</feature>
<evidence type="ECO:0000256" key="4">
    <source>
        <dbReference type="ARBA" id="ARBA00022825"/>
    </source>
</evidence>
<dbReference type="PANTHER" id="PTHR24256">
    <property type="entry name" value="TRYPTASE-RELATED"/>
    <property type="match status" value="1"/>
</dbReference>
<dbReference type="GO" id="GO:0004252">
    <property type="term" value="F:serine-type endopeptidase activity"/>
    <property type="evidence" value="ECO:0007669"/>
    <property type="project" value="InterPro"/>
</dbReference>
<dbReference type="Proteomes" id="UP000694844">
    <property type="component" value="Chromosome 3"/>
</dbReference>
<dbReference type="AlphaFoldDB" id="A0A8B8DHQ4"/>
<dbReference type="InterPro" id="IPR051487">
    <property type="entry name" value="Ser/Thr_Proteases_Immune/Dev"/>
</dbReference>
<name>A0A8B8DHQ4_CRAVI</name>
<keyword evidence="8" id="KW-1133">Transmembrane helix</keyword>
<feature type="domain" description="Peptidase S1" evidence="9">
    <location>
        <begin position="50"/>
        <end position="287"/>
    </location>
</feature>
<dbReference type="InterPro" id="IPR009003">
    <property type="entry name" value="Peptidase_S1_PA"/>
</dbReference>
<evidence type="ECO:0000256" key="2">
    <source>
        <dbReference type="ARBA" id="ARBA00022729"/>
    </source>
</evidence>
<gene>
    <name evidence="11" type="primary">LOC111126994</name>
</gene>
<dbReference type="Pfam" id="PF00089">
    <property type="entry name" value="Trypsin"/>
    <property type="match status" value="1"/>
</dbReference>
<keyword evidence="8" id="KW-0812">Transmembrane</keyword>
<keyword evidence="8" id="KW-0472">Membrane</keyword>